<dbReference type="EMBL" id="JRMW01000044">
    <property type="protein sequence ID" value="KGF02878.1"/>
    <property type="molecule type" value="Genomic_DNA"/>
</dbReference>
<dbReference type="Pfam" id="PF08876">
    <property type="entry name" value="DUF1836"/>
    <property type="match status" value="1"/>
</dbReference>
<evidence type="ECO:0008006" key="3">
    <source>
        <dbReference type="Google" id="ProtNLM"/>
    </source>
</evidence>
<accession>A0A095WZ50</accession>
<name>A0A095WZ50_9FIRM</name>
<dbReference type="RefSeq" id="WP_037328887.1">
    <property type="nucleotide sequence ID" value="NZ_JRMW01000044.1"/>
</dbReference>
<evidence type="ECO:0000313" key="2">
    <source>
        <dbReference type="Proteomes" id="UP000029579"/>
    </source>
</evidence>
<comment type="caution">
    <text evidence="1">The sequence shown here is derived from an EMBL/GenBank/DDBJ whole genome shotgun (WGS) entry which is preliminary data.</text>
</comment>
<dbReference type="eggNOG" id="COG0789">
    <property type="taxonomic scope" value="Bacteria"/>
</dbReference>
<protein>
    <recommendedName>
        <fullName evidence="3">DUF1836 domain-containing protein</fullName>
    </recommendedName>
</protein>
<dbReference type="OrthoDB" id="3191472at2"/>
<evidence type="ECO:0000313" key="1">
    <source>
        <dbReference type="EMBL" id="KGF02878.1"/>
    </source>
</evidence>
<dbReference type="AlphaFoldDB" id="A0A095WZ50"/>
<dbReference type="PANTHER" id="PTHR40056">
    <property type="entry name" value="HYPOTHETICAL CYTOSOLIC PROTEIN"/>
    <property type="match status" value="1"/>
</dbReference>
<dbReference type="InterPro" id="IPR014975">
    <property type="entry name" value="DUF1836"/>
</dbReference>
<dbReference type="PANTHER" id="PTHR40056:SF1">
    <property type="entry name" value="DUF1836 DOMAIN-CONTAINING PROTEIN"/>
    <property type="match status" value="1"/>
</dbReference>
<organism evidence="1 2">
    <name type="scientific">Anaerococcus lactolyticus S7-1-13</name>
    <dbReference type="NCBI Taxonomy" id="1284686"/>
    <lineage>
        <taxon>Bacteria</taxon>
        <taxon>Bacillati</taxon>
        <taxon>Bacillota</taxon>
        <taxon>Tissierellia</taxon>
        <taxon>Tissierellales</taxon>
        <taxon>Peptoniphilaceae</taxon>
        <taxon>Anaerococcus</taxon>
    </lineage>
</organism>
<reference evidence="1 2" key="1">
    <citation type="submission" date="2014-07" db="EMBL/GenBank/DDBJ databases">
        <authorList>
            <person name="McCorrison J."/>
            <person name="Sanka R."/>
            <person name="Torralba M."/>
            <person name="Gillis M."/>
            <person name="Haft D.H."/>
            <person name="Methe B."/>
            <person name="Sutton G."/>
            <person name="Nelson K.E."/>
        </authorList>
    </citation>
    <scope>NUCLEOTIDE SEQUENCE [LARGE SCALE GENOMIC DNA]</scope>
    <source>
        <strain evidence="1 2">S7-1-13</strain>
    </source>
</reference>
<gene>
    <name evidence="1" type="ORF">HMPREF1630_09395</name>
</gene>
<sequence>MIRKINELENISLPSWDKLPDEGIYKEELLTYLKDVLKPLYVVDENVISPSMVNNYVKLGYIEKPKNKKYFRPAIAQLIVISIFKQVITIEDVAKGIDIEMSTFGLQDVYENFERIFNQARIDILTSDENLNINISYNFSDHHDKVLSYLSISLFTKLYTQLVIDDHKEMLWKR</sequence>
<proteinExistence type="predicted"/>
<dbReference type="Proteomes" id="UP000029579">
    <property type="component" value="Unassembled WGS sequence"/>
</dbReference>